<dbReference type="RefSeq" id="WP_035581529.1">
    <property type="nucleotide sequence ID" value="NZ_ARYJ01000005.1"/>
</dbReference>
<sequence>MTATTLPSAYRTKVLNETWTNFSVLRHGAFDGVLVTSKNSGTHWLKYMLAVALAETHGIERPRYFSENAVRPYIGWPKDAPVFPELPRLAFSHTIPHRLADWGWARGLAKLPPYVLAVRHPMSILASHHAKWEYDIKVDWLTYLEGDPGGTKYRCDLYWLARFWNRWGEVLARHGESILVVHYEDTLKDPRKVLEAVDRHWGLNLTAGSIEAALAAGTKDAMAEKVDPEAEPNVLQNRKTSLSDLFSGDALEIYQRKIGELFRHDLGYDLLSLPS</sequence>
<organism evidence="2 3">
    <name type="scientific">Hyphomonas jannaschiana VP2</name>
    <dbReference type="NCBI Taxonomy" id="1280952"/>
    <lineage>
        <taxon>Bacteria</taxon>
        <taxon>Pseudomonadati</taxon>
        <taxon>Pseudomonadota</taxon>
        <taxon>Alphaproteobacteria</taxon>
        <taxon>Hyphomonadales</taxon>
        <taxon>Hyphomonadaceae</taxon>
        <taxon>Hyphomonas</taxon>
    </lineage>
</organism>
<dbReference type="SUPFAM" id="SSF52540">
    <property type="entry name" value="P-loop containing nucleoside triphosphate hydrolases"/>
    <property type="match status" value="1"/>
</dbReference>
<reference evidence="2 3" key="1">
    <citation type="journal article" date="2014" name="Antonie Van Leeuwenhoek">
        <title>Hyphomonas beringensis sp. nov. and Hyphomonas chukchiensis sp. nov., isolated from surface seawater of the Bering Sea and Chukchi Sea.</title>
        <authorList>
            <person name="Li C."/>
            <person name="Lai Q."/>
            <person name="Li G."/>
            <person name="Dong C."/>
            <person name="Wang J."/>
            <person name="Liao Y."/>
            <person name="Shao Z."/>
        </authorList>
    </citation>
    <scope>NUCLEOTIDE SEQUENCE [LARGE SCALE GENOMIC DNA]</scope>
    <source>
        <strain evidence="2 3">VP2</strain>
    </source>
</reference>
<dbReference type="Proteomes" id="UP000024816">
    <property type="component" value="Unassembled WGS sequence"/>
</dbReference>
<dbReference type="InterPro" id="IPR000863">
    <property type="entry name" value="Sulfotransferase_dom"/>
</dbReference>
<dbReference type="InterPro" id="IPR027417">
    <property type="entry name" value="P-loop_NTPase"/>
</dbReference>
<proteinExistence type="predicted"/>
<feature type="domain" description="Sulfotransferase" evidence="1">
    <location>
        <begin position="33"/>
        <end position="222"/>
    </location>
</feature>
<dbReference type="PATRIC" id="fig|1280952.3.peg.1972"/>
<dbReference type="AlphaFoldDB" id="A0A059FDG3"/>
<dbReference type="Pfam" id="PF00685">
    <property type="entry name" value="Sulfotransfer_1"/>
    <property type="match status" value="1"/>
</dbReference>
<name>A0A059FDG3_9PROT</name>
<comment type="caution">
    <text evidence="2">The sequence shown here is derived from an EMBL/GenBank/DDBJ whole genome shotgun (WGS) entry which is preliminary data.</text>
</comment>
<dbReference type="STRING" id="1280952.HJA_09879"/>
<dbReference type="EMBL" id="ARYJ01000005">
    <property type="protein sequence ID" value="KCZ88669.1"/>
    <property type="molecule type" value="Genomic_DNA"/>
</dbReference>
<dbReference type="OrthoDB" id="7616350at2"/>
<dbReference type="GO" id="GO:0008146">
    <property type="term" value="F:sulfotransferase activity"/>
    <property type="evidence" value="ECO:0007669"/>
    <property type="project" value="InterPro"/>
</dbReference>
<dbReference type="eggNOG" id="ENOG5030MDF">
    <property type="taxonomic scope" value="Bacteria"/>
</dbReference>
<dbReference type="Gene3D" id="3.40.50.300">
    <property type="entry name" value="P-loop containing nucleotide triphosphate hydrolases"/>
    <property type="match status" value="1"/>
</dbReference>
<gene>
    <name evidence="2" type="ORF">HJA_09879</name>
</gene>
<evidence type="ECO:0000259" key="1">
    <source>
        <dbReference type="Pfam" id="PF00685"/>
    </source>
</evidence>
<evidence type="ECO:0000313" key="2">
    <source>
        <dbReference type="EMBL" id="KCZ88669.1"/>
    </source>
</evidence>
<protein>
    <recommendedName>
        <fullName evidence="1">Sulfotransferase domain-containing protein</fullName>
    </recommendedName>
</protein>
<keyword evidence="3" id="KW-1185">Reference proteome</keyword>
<evidence type="ECO:0000313" key="3">
    <source>
        <dbReference type="Proteomes" id="UP000024816"/>
    </source>
</evidence>
<accession>A0A059FDG3</accession>